<evidence type="ECO:0000313" key="3">
    <source>
        <dbReference type="Proteomes" id="UP001596990"/>
    </source>
</evidence>
<dbReference type="Proteomes" id="UP001596990">
    <property type="component" value="Unassembled WGS sequence"/>
</dbReference>
<keyword evidence="3" id="KW-1185">Reference proteome</keyword>
<proteinExistence type="predicted"/>
<accession>A0ABW3KXN2</accession>
<protein>
    <submittedName>
        <fullName evidence="2">Molybdopterin-guanine dinucleotide biosynthesis protein B</fullName>
    </submittedName>
</protein>
<dbReference type="PANTHER" id="PTHR40072">
    <property type="entry name" value="MOLYBDOPTERIN-GUANINE DINUCLEOTIDE BIOSYNTHESIS ADAPTER PROTEIN-RELATED"/>
    <property type="match status" value="1"/>
</dbReference>
<evidence type="ECO:0000313" key="2">
    <source>
        <dbReference type="EMBL" id="MFD1017841.1"/>
    </source>
</evidence>
<organism evidence="2 3">
    <name type="scientific">Thalassobacillus hwangdonensis</name>
    <dbReference type="NCBI Taxonomy" id="546108"/>
    <lineage>
        <taxon>Bacteria</taxon>
        <taxon>Bacillati</taxon>
        <taxon>Bacillota</taxon>
        <taxon>Bacilli</taxon>
        <taxon>Bacillales</taxon>
        <taxon>Bacillaceae</taxon>
        <taxon>Thalassobacillus</taxon>
    </lineage>
</organism>
<dbReference type="Gene3D" id="3.40.50.300">
    <property type="entry name" value="P-loop containing nucleotide triphosphate hydrolases"/>
    <property type="match status" value="1"/>
</dbReference>
<dbReference type="RefSeq" id="WP_386055888.1">
    <property type="nucleotide sequence ID" value="NZ_JBHTKL010000001.1"/>
</dbReference>
<evidence type="ECO:0000259" key="1">
    <source>
        <dbReference type="Pfam" id="PF03205"/>
    </source>
</evidence>
<sequence>MKQHAWDFPVYQVVGFKNSGKTTVMNHLIHFLKSQGVNVATIKHHGHHSKLSPNHQLTDSFSHKESGAFLSGVEGGGSFQLDYDSRVELKLEDLLHIYSRFQPDIVLVEGFKNEAYPKILVLGNEEERELLYELEDVRVIISRADSSKENLPEYHLNEVVSQCGRIMHHLERERSRK</sequence>
<dbReference type="EMBL" id="JBHTKL010000001">
    <property type="protein sequence ID" value="MFD1017841.1"/>
    <property type="molecule type" value="Genomic_DNA"/>
</dbReference>
<dbReference type="PANTHER" id="PTHR40072:SF1">
    <property type="entry name" value="MOLYBDOPTERIN-GUANINE DINUCLEOTIDE BIOSYNTHESIS ADAPTER PROTEIN"/>
    <property type="match status" value="1"/>
</dbReference>
<name>A0ABW3KXN2_9BACI</name>
<dbReference type="SUPFAM" id="SSF52540">
    <property type="entry name" value="P-loop containing nucleoside triphosphate hydrolases"/>
    <property type="match status" value="1"/>
</dbReference>
<dbReference type="InterPro" id="IPR052539">
    <property type="entry name" value="MGD_biosynthesis_adapter"/>
</dbReference>
<comment type="caution">
    <text evidence="2">The sequence shown here is derived from an EMBL/GenBank/DDBJ whole genome shotgun (WGS) entry which is preliminary data.</text>
</comment>
<feature type="domain" description="Molybdopterin-guanine dinucleotide biosynthesis protein B (MobB)" evidence="1">
    <location>
        <begin position="11"/>
        <end position="139"/>
    </location>
</feature>
<reference evidence="3" key="1">
    <citation type="journal article" date="2019" name="Int. J. Syst. Evol. Microbiol.">
        <title>The Global Catalogue of Microorganisms (GCM) 10K type strain sequencing project: providing services to taxonomists for standard genome sequencing and annotation.</title>
        <authorList>
            <consortium name="The Broad Institute Genomics Platform"/>
            <consortium name="The Broad Institute Genome Sequencing Center for Infectious Disease"/>
            <person name="Wu L."/>
            <person name="Ma J."/>
        </authorList>
    </citation>
    <scope>NUCLEOTIDE SEQUENCE [LARGE SCALE GENOMIC DNA]</scope>
    <source>
        <strain evidence="3">CCUG 56607</strain>
    </source>
</reference>
<dbReference type="InterPro" id="IPR027417">
    <property type="entry name" value="P-loop_NTPase"/>
</dbReference>
<dbReference type="InterPro" id="IPR004435">
    <property type="entry name" value="MobB_dom"/>
</dbReference>
<gene>
    <name evidence="2" type="primary">mobB</name>
    <name evidence="2" type="ORF">ACFQ2J_01405</name>
</gene>
<dbReference type="NCBIfam" id="TIGR00176">
    <property type="entry name" value="mobB"/>
    <property type="match status" value="1"/>
</dbReference>
<dbReference type="Pfam" id="PF03205">
    <property type="entry name" value="MobB"/>
    <property type="match status" value="1"/>
</dbReference>